<dbReference type="InterPro" id="IPR036691">
    <property type="entry name" value="Endo/exonu/phosph_ase_sf"/>
</dbReference>
<feature type="domain" description="Endonuclease/exonuclease/phosphatase" evidence="1">
    <location>
        <begin position="43"/>
        <end position="120"/>
    </location>
</feature>
<evidence type="ECO:0000259" key="1">
    <source>
        <dbReference type="Pfam" id="PF14529"/>
    </source>
</evidence>
<reference evidence="2" key="1">
    <citation type="submission" date="2019-04" db="EMBL/GenBank/DDBJ databases">
        <title>Genome assembly of Zosterops borbonicus 15179.</title>
        <authorList>
            <person name="Leroy T."/>
            <person name="Anselmetti Y."/>
            <person name="Tilak M.-K."/>
            <person name="Nabholz B."/>
        </authorList>
    </citation>
    <scope>NUCLEOTIDE SEQUENCE</scope>
    <source>
        <strain evidence="2">HGM_15179</strain>
        <tissue evidence="2">Muscle</tissue>
    </source>
</reference>
<name>A0A8K1G3B5_9PASS</name>
<proteinExistence type="predicted"/>
<gene>
    <name evidence="2" type="ORF">HGM15179_016203</name>
</gene>
<dbReference type="PANTHER" id="PTHR33395">
    <property type="entry name" value="TRANSCRIPTASE, PUTATIVE-RELATED-RELATED"/>
    <property type="match status" value="1"/>
</dbReference>
<sequence length="269" mass="30497">MMEEIGELINKWLKGIETNEDGVECLWVRIKGRANKADIILGVCYCPPNQEEEVDNLFYKQLETVSGSSALVLVGDFNLPDICWELNAAEKRQSRKFLECMDDNFLSQLVESNKMKFNESKCQVLHFGHNNALQCYRLGTVGLDSAQEERDLGVLVTAAEHEPAVCPGGQEGQWHPGLYQEWCGQQEQGGHSSPVLSTGEATPRVLCPVWAPQFRKDVEMLEHVQRRATKLVKGLENKPYEERLRELGLFSLEKRRLRGDIIILQLPEG</sequence>
<dbReference type="PRINTS" id="PR01345">
    <property type="entry name" value="CERVTRCPTASE"/>
</dbReference>
<keyword evidence="3" id="KW-1185">Reference proteome</keyword>
<dbReference type="GO" id="GO:0031012">
    <property type="term" value="C:extracellular matrix"/>
    <property type="evidence" value="ECO:0007669"/>
    <property type="project" value="TreeGrafter"/>
</dbReference>
<organism evidence="2 3">
    <name type="scientific">Zosterops borbonicus</name>
    <dbReference type="NCBI Taxonomy" id="364589"/>
    <lineage>
        <taxon>Eukaryota</taxon>
        <taxon>Metazoa</taxon>
        <taxon>Chordata</taxon>
        <taxon>Craniata</taxon>
        <taxon>Vertebrata</taxon>
        <taxon>Euteleostomi</taxon>
        <taxon>Archelosauria</taxon>
        <taxon>Archosauria</taxon>
        <taxon>Dinosauria</taxon>
        <taxon>Saurischia</taxon>
        <taxon>Theropoda</taxon>
        <taxon>Coelurosauria</taxon>
        <taxon>Aves</taxon>
        <taxon>Neognathae</taxon>
        <taxon>Neoaves</taxon>
        <taxon>Telluraves</taxon>
        <taxon>Australaves</taxon>
        <taxon>Passeriformes</taxon>
        <taxon>Sylvioidea</taxon>
        <taxon>Zosteropidae</taxon>
        <taxon>Zosterops</taxon>
    </lineage>
</organism>
<dbReference type="Proteomes" id="UP000796761">
    <property type="component" value="Unassembled WGS sequence"/>
</dbReference>
<dbReference type="EMBL" id="SWJQ01000786">
    <property type="protein sequence ID" value="TRZ10901.1"/>
    <property type="molecule type" value="Genomic_DNA"/>
</dbReference>
<protein>
    <recommendedName>
        <fullName evidence="1">Endonuclease/exonuclease/phosphatase domain-containing protein</fullName>
    </recommendedName>
</protein>
<dbReference type="GO" id="GO:0003824">
    <property type="term" value="F:catalytic activity"/>
    <property type="evidence" value="ECO:0007669"/>
    <property type="project" value="InterPro"/>
</dbReference>
<dbReference type="Pfam" id="PF14529">
    <property type="entry name" value="Exo_endo_phos_2"/>
    <property type="match status" value="1"/>
</dbReference>
<comment type="caution">
    <text evidence="2">The sequence shown here is derived from an EMBL/GenBank/DDBJ whole genome shotgun (WGS) entry which is preliminary data.</text>
</comment>
<dbReference type="GO" id="GO:0061343">
    <property type="term" value="P:cell adhesion involved in heart morphogenesis"/>
    <property type="evidence" value="ECO:0007669"/>
    <property type="project" value="TreeGrafter"/>
</dbReference>
<evidence type="ECO:0000313" key="2">
    <source>
        <dbReference type="EMBL" id="TRZ10901.1"/>
    </source>
</evidence>
<dbReference type="GO" id="GO:0007508">
    <property type="term" value="P:larval heart development"/>
    <property type="evidence" value="ECO:0007669"/>
    <property type="project" value="TreeGrafter"/>
</dbReference>
<dbReference type="Gene3D" id="3.60.10.10">
    <property type="entry name" value="Endonuclease/exonuclease/phosphatase"/>
    <property type="match status" value="1"/>
</dbReference>
<accession>A0A8K1G3B5</accession>
<dbReference type="InterPro" id="IPR005135">
    <property type="entry name" value="Endo/exonuclease/phosphatase"/>
</dbReference>
<evidence type="ECO:0000313" key="3">
    <source>
        <dbReference type="Proteomes" id="UP000796761"/>
    </source>
</evidence>
<dbReference type="PANTHER" id="PTHR33395:SF22">
    <property type="entry name" value="REVERSE TRANSCRIPTASE DOMAIN-CONTAINING PROTEIN"/>
    <property type="match status" value="1"/>
</dbReference>
<dbReference type="AlphaFoldDB" id="A0A8K1G3B5"/>
<dbReference type="SUPFAM" id="SSF56219">
    <property type="entry name" value="DNase I-like"/>
    <property type="match status" value="1"/>
</dbReference>
<dbReference type="OrthoDB" id="443634at2759"/>